<dbReference type="AlphaFoldDB" id="A0A0A5G4B7"/>
<dbReference type="Proteomes" id="UP000030401">
    <property type="component" value="Unassembled WGS sequence"/>
</dbReference>
<dbReference type="SUPFAM" id="SSF140500">
    <property type="entry name" value="BAS1536-like"/>
    <property type="match status" value="1"/>
</dbReference>
<proteinExistence type="predicted"/>
<dbReference type="GO" id="GO:0043937">
    <property type="term" value="P:regulation of sporulation"/>
    <property type="evidence" value="ECO:0007669"/>
    <property type="project" value="InterPro"/>
</dbReference>
<dbReference type="GO" id="GO:0046983">
    <property type="term" value="F:protein dimerization activity"/>
    <property type="evidence" value="ECO:0007669"/>
    <property type="project" value="InterPro"/>
</dbReference>
<keyword evidence="2" id="KW-1185">Reference proteome</keyword>
<comment type="caution">
    <text evidence="1">The sequence shown here is derived from an EMBL/GenBank/DDBJ whole genome shotgun (WGS) entry which is preliminary data.</text>
</comment>
<dbReference type="InterPro" id="IPR018540">
    <property type="entry name" value="Spo0E-like"/>
</dbReference>
<gene>
    <name evidence="1" type="ORF">N784_03330</name>
</gene>
<dbReference type="InterPro" id="IPR037208">
    <property type="entry name" value="Spo0E-like_sf"/>
</dbReference>
<protein>
    <submittedName>
        <fullName evidence="1">Sporulation protein</fullName>
    </submittedName>
</protein>
<evidence type="ECO:0000313" key="2">
    <source>
        <dbReference type="Proteomes" id="UP000030401"/>
    </source>
</evidence>
<evidence type="ECO:0000313" key="1">
    <source>
        <dbReference type="EMBL" id="KGX86899.1"/>
    </source>
</evidence>
<accession>A0A0A5G4B7</accession>
<reference evidence="1 2" key="1">
    <citation type="submission" date="2013-08" db="EMBL/GenBank/DDBJ databases">
        <authorList>
            <person name="Huang J."/>
            <person name="Wang G."/>
        </authorList>
    </citation>
    <scope>NUCLEOTIDE SEQUENCE [LARGE SCALE GENOMIC DNA]</scope>
    <source>
        <strain evidence="1 2">JSM 072002</strain>
    </source>
</reference>
<dbReference type="InterPro" id="IPR036638">
    <property type="entry name" value="HLH_DNA-bd_sf"/>
</dbReference>
<sequence>MQEKREKMEHVAKMYGLLSEETISVSQELDVLINQFLKTYTLN</sequence>
<organism evidence="1 2">
    <name type="scientific">Pontibacillus litoralis JSM 072002</name>
    <dbReference type="NCBI Taxonomy" id="1385512"/>
    <lineage>
        <taxon>Bacteria</taxon>
        <taxon>Bacillati</taxon>
        <taxon>Bacillota</taxon>
        <taxon>Bacilli</taxon>
        <taxon>Bacillales</taxon>
        <taxon>Bacillaceae</taxon>
        <taxon>Pontibacillus</taxon>
    </lineage>
</organism>
<dbReference type="Gene3D" id="4.10.280.10">
    <property type="entry name" value="Helix-loop-helix DNA-binding domain"/>
    <property type="match status" value="1"/>
</dbReference>
<dbReference type="EMBL" id="AVPG01000010">
    <property type="protein sequence ID" value="KGX86899.1"/>
    <property type="molecule type" value="Genomic_DNA"/>
</dbReference>
<dbReference type="Pfam" id="PF09388">
    <property type="entry name" value="SpoOE-like"/>
    <property type="match status" value="1"/>
</dbReference>
<name>A0A0A5G4B7_9BACI</name>